<dbReference type="PANTHER" id="PTHR12219">
    <property type="entry name" value="NADH-UBIQUINONE OXIDOREDUCTASE"/>
    <property type="match status" value="1"/>
</dbReference>
<comment type="subcellular location">
    <subcellularLocation>
        <location evidence="1">Membrane</location>
    </subcellularLocation>
</comment>
<evidence type="ECO:0000256" key="5">
    <source>
        <dbReference type="ARBA" id="ARBA00022982"/>
    </source>
</evidence>
<dbReference type="EMBL" id="JAWLIP010000003">
    <property type="protein sequence ID" value="MDV6226318.1"/>
    <property type="molecule type" value="Genomic_DNA"/>
</dbReference>
<organism evidence="8 9">
    <name type="scientific">Nitratireductor aquimarinus</name>
    <dbReference type="NCBI Taxonomy" id="889300"/>
    <lineage>
        <taxon>Bacteria</taxon>
        <taxon>Pseudomonadati</taxon>
        <taxon>Pseudomonadota</taxon>
        <taxon>Alphaproteobacteria</taxon>
        <taxon>Hyphomicrobiales</taxon>
        <taxon>Phyllobacteriaceae</taxon>
        <taxon>Nitratireductor</taxon>
    </lineage>
</organism>
<feature type="compositionally biased region" description="Basic and acidic residues" evidence="7">
    <location>
        <begin position="91"/>
        <end position="101"/>
    </location>
</feature>
<dbReference type="PANTHER" id="PTHR12219:SF8">
    <property type="entry name" value="NADH DEHYDROGENASE [UBIQUINONE] IRON-SULFUR PROTEIN 4, MITOCHONDRIAL"/>
    <property type="match status" value="1"/>
</dbReference>
<evidence type="ECO:0000256" key="6">
    <source>
        <dbReference type="ARBA" id="ARBA00023136"/>
    </source>
</evidence>
<reference evidence="8 9" key="1">
    <citation type="submission" date="2023-10" db="EMBL/GenBank/DDBJ databases">
        <authorList>
            <person name="Venkata Ramana C."/>
            <person name="Sasikala C."/>
            <person name="Dhurka M."/>
        </authorList>
    </citation>
    <scope>NUCLEOTIDE SEQUENCE [LARGE SCALE GENOMIC DNA]</scope>
    <source>
        <strain evidence="8 9">KCTC 32151</strain>
    </source>
</reference>
<accession>A0ABU4AJA0</accession>
<feature type="region of interest" description="Disordered" evidence="7">
    <location>
        <begin position="74"/>
        <end position="101"/>
    </location>
</feature>
<keyword evidence="2" id="KW-0813">Transport</keyword>
<dbReference type="Proteomes" id="UP001185659">
    <property type="component" value="Unassembled WGS sequence"/>
</dbReference>
<dbReference type="Gene3D" id="3.30.160.190">
    <property type="entry name" value="atu1810 like domain"/>
    <property type="match status" value="1"/>
</dbReference>
<evidence type="ECO:0000256" key="7">
    <source>
        <dbReference type="SAM" id="MobiDB-lite"/>
    </source>
</evidence>
<keyword evidence="5" id="KW-0249">Electron transport</keyword>
<dbReference type="Pfam" id="PF04800">
    <property type="entry name" value="NDUS4"/>
    <property type="match status" value="1"/>
</dbReference>
<name>A0ABU4AJA0_9HYPH</name>
<protein>
    <submittedName>
        <fullName evidence="8">ETC complex I subunit</fullName>
    </submittedName>
</protein>
<evidence type="ECO:0000256" key="3">
    <source>
        <dbReference type="ARBA" id="ARBA00022660"/>
    </source>
</evidence>
<comment type="caution">
    <text evidence="8">The sequence shown here is derived from an EMBL/GenBank/DDBJ whole genome shotgun (WGS) entry which is preliminary data.</text>
</comment>
<proteinExistence type="predicted"/>
<dbReference type="InterPro" id="IPR038532">
    <property type="entry name" value="NDUFS4-like_sf"/>
</dbReference>
<evidence type="ECO:0000313" key="8">
    <source>
        <dbReference type="EMBL" id="MDV6226318.1"/>
    </source>
</evidence>
<keyword evidence="4" id="KW-0809">Transit peptide</keyword>
<sequence>MSARIFSPAKTAMQSGKAKTGRWVLEFDPAVPRKIDPLMGYTSSSDMKSQVRLTFESREEAVAYAERNGIPFRVEEPHQPKRRQVSYSDNFRYDRKTPWTH</sequence>
<dbReference type="InterPro" id="IPR006885">
    <property type="entry name" value="NADH_UbQ_FeS_4_mit-like"/>
</dbReference>
<evidence type="ECO:0000256" key="1">
    <source>
        <dbReference type="ARBA" id="ARBA00004370"/>
    </source>
</evidence>
<evidence type="ECO:0000256" key="4">
    <source>
        <dbReference type="ARBA" id="ARBA00022946"/>
    </source>
</evidence>
<gene>
    <name evidence="8" type="ORF">R2G56_08475</name>
</gene>
<dbReference type="RefSeq" id="WP_113154809.1">
    <property type="nucleotide sequence ID" value="NZ_CP177239.1"/>
</dbReference>
<keyword evidence="9" id="KW-1185">Reference proteome</keyword>
<evidence type="ECO:0000256" key="2">
    <source>
        <dbReference type="ARBA" id="ARBA00022448"/>
    </source>
</evidence>
<keyword evidence="6" id="KW-0472">Membrane</keyword>
<keyword evidence="3" id="KW-0679">Respiratory chain</keyword>
<evidence type="ECO:0000313" key="9">
    <source>
        <dbReference type="Proteomes" id="UP001185659"/>
    </source>
</evidence>